<accession>A0A5N5QGH8</accession>
<evidence type="ECO:0000313" key="2">
    <source>
        <dbReference type="EMBL" id="KAB5590862.1"/>
    </source>
</evidence>
<dbReference type="AlphaFoldDB" id="A0A5N5QGH8"/>
<sequence length="327" mass="36026">MIPSPNHTPSQLQNHRYILLAYPSIRSKDGIYTIPEQVGPEFSGRMIGIHKGFITGVYADGAFIKWFVESKGAQQLGTKYDKFYNWNEAVIYVKTGEYVPRIRDCLGDVPLDPPIQYIRPEYDFESSLLAGTLLIAHHESVMMPYTGPITRPSTIQIEILNSSKFGSQANSSRGLPVPPPWRMLTPDTILHAPPAPSTIASPPRSPSFSPEPSFSGRSHSPTGLAVPKPLRRARSTDIFLQTAVPHGVVPQFSVPSPAPATQAPEHSIESEVSYRLKVLDAMCRFDPATEAEIDEEMTLRVISACSNSAYWRRTMILAALHGAANSS</sequence>
<name>A0A5N5QGH8_9AGAM</name>
<keyword evidence="3" id="KW-1185">Reference proteome</keyword>
<evidence type="ECO:0000313" key="3">
    <source>
        <dbReference type="Proteomes" id="UP000383932"/>
    </source>
</evidence>
<feature type="region of interest" description="Disordered" evidence="1">
    <location>
        <begin position="186"/>
        <end position="227"/>
    </location>
</feature>
<protein>
    <submittedName>
        <fullName evidence="2">Uncharacterized protein</fullName>
    </submittedName>
</protein>
<gene>
    <name evidence="2" type="ORF">CTheo_5705</name>
</gene>
<reference evidence="2 3" key="1">
    <citation type="journal article" date="2019" name="Fungal Biol. Biotechnol.">
        <title>Draft genome sequence of fastidious pathogen Ceratobasidium theobromae, which causes vascular-streak dieback in Theobroma cacao.</title>
        <authorList>
            <person name="Ali S.S."/>
            <person name="Asman A."/>
            <person name="Shao J."/>
            <person name="Firmansyah A.P."/>
            <person name="Susilo A.W."/>
            <person name="Rosmana A."/>
            <person name="McMahon P."/>
            <person name="Junaid M."/>
            <person name="Guest D."/>
            <person name="Kheng T.Y."/>
            <person name="Meinhardt L.W."/>
            <person name="Bailey B.A."/>
        </authorList>
    </citation>
    <scope>NUCLEOTIDE SEQUENCE [LARGE SCALE GENOMIC DNA]</scope>
    <source>
        <strain evidence="2 3">CT2</strain>
    </source>
</reference>
<comment type="caution">
    <text evidence="2">The sequence shown here is derived from an EMBL/GenBank/DDBJ whole genome shotgun (WGS) entry which is preliminary data.</text>
</comment>
<organism evidence="2 3">
    <name type="scientific">Ceratobasidium theobromae</name>
    <dbReference type="NCBI Taxonomy" id="1582974"/>
    <lineage>
        <taxon>Eukaryota</taxon>
        <taxon>Fungi</taxon>
        <taxon>Dikarya</taxon>
        <taxon>Basidiomycota</taxon>
        <taxon>Agaricomycotina</taxon>
        <taxon>Agaricomycetes</taxon>
        <taxon>Cantharellales</taxon>
        <taxon>Ceratobasidiaceae</taxon>
        <taxon>Ceratobasidium</taxon>
    </lineage>
</organism>
<proteinExistence type="predicted"/>
<dbReference type="EMBL" id="SSOP01000140">
    <property type="protein sequence ID" value="KAB5590862.1"/>
    <property type="molecule type" value="Genomic_DNA"/>
</dbReference>
<dbReference type="Proteomes" id="UP000383932">
    <property type="component" value="Unassembled WGS sequence"/>
</dbReference>
<feature type="compositionally biased region" description="Low complexity" evidence="1">
    <location>
        <begin position="197"/>
        <end position="218"/>
    </location>
</feature>
<evidence type="ECO:0000256" key="1">
    <source>
        <dbReference type="SAM" id="MobiDB-lite"/>
    </source>
</evidence>